<comment type="caution">
    <text evidence="1">The sequence shown here is derived from an EMBL/GenBank/DDBJ whole genome shotgun (WGS) entry which is preliminary data.</text>
</comment>
<evidence type="ECO:0000313" key="1">
    <source>
        <dbReference type="EMBL" id="EFW29078.1"/>
    </source>
</evidence>
<dbReference type="InterPro" id="IPR006450">
    <property type="entry name" value="Phage_HK97_gp6-like"/>
</dbReference>
<proteinExistence type="predicted"/>
<dbReference type="Proteomes" id="UP000004633">
    <property type="component" value="Unassembled WGS sequence"/>
</dbReference>
<dbReference type="InterPro" id="IPR021146">
    <property type="entry name" value="Phage_gp6-like_head-tail"/>
</dbReference>
<dbReference type="HOGENOM" id="CLU_085951_4_2_9"/>
<dbReference type="AlphaFoldDB" id="E7N437"/>
<dbReference type="NCBIfam" id="TIGR01560">
    <property type="entry name" value="put_DNA_pack"/>
    <property type="match status" value="1"/>
</dbReference>
<dbReference type="RefSeq" id="WP_009350426.1">
    <property type="nucleotide sequence ID" value="NZ_GL638151.1"/>
</dbReference>
<dbReference type="EMBL" id="AECV01000041">
    <property type="protein sequence ID" value="EFW29078.1"/>
    <property type="molecule type" value="Genomic_DNA"/>
</dbReference>
<sequence>MLEAVKLYLRIDHDHEDELLRGLIAAAVSFIKSGTGVVVREDNEKGMLIVKFLVAHWYENRQLAGQGSELPFSVTALMLQLETEKGE</sequence>
<dbReference type="CDD" id="cd08054">
    <property type="entry name" value="gp6"/>
    <property type="match status" value="1"/>
</dbReference>
<keyword evidence="2" id="KW-1185">Reference proteome</keyword>
<dbReference type="STRING" id="749551.HMPREF9555_01778"/>
<evidence type="ECO:0000313" key="2">
    <source>
        <dbReference type="Proteomes" id="UP000004633"/>
    </source>
</evidence>
<accession>E7N437</accession>
<protein>
    <submittedName>
        <fullName evidence="1">Phage DNA packaging protein</fullName>
    </submittedName>
</protein>
<name>E7N437_9FIRM</name>
<gene>
    <name evidence="1" type="ORF">HMPREF9555_01778</name>
</gene>
<dbReference type="Gene3D" id="1.10.3230.30">
    <property type="entry name" value="Phage gp6-like head-tail connector protein"/>
    <property type="match status" value="1"/>
</dbReference>
<reference evidence="1 2" key="1">
    <citation type="submission" date="2010-08" db="EMBL/GenBank/DDBJ databases">
        <authorList>
            <person name="Weinstock G."/>
            <person name="Sodergren E."/>
            <person name="Clifton S."/>
            <person name="Fulton L."/>
            <person name="Fulton B."/>
            <person name="Courtney L."/>
            <person name="Fronick C."/>
            <person name="Harrison M."/>
            <person name="Strong C."/>
            <person name="Farmer C."/>
            <person name="Delahaunty K."/>
            <person name="Markovic C."/>
            <person name="Hall O."/>
            <person name="Minx P."/>
            <person name="Tomlinson C."/>
            <person name="Mitreva M."/>
            <person name="Hou S."/>
            <person name="Chen J."/>
            <person name="Wollam A."/>
            <person name="Pepin K.H."/>
            <person name="Johnson M."/>
            <person name="Bhonagiri V."/>
            <person name="Zhang X."/>
            <person name="Suruliraj S."/>
            <person name="Warren W."/>
            <person name="Chinwalla A."/>
            <person name="Mardis E.R."/>
            <person name="Wilson R.K."/>
        </authorList>
    </citation>
    <scope>NUCLEOTIDE SEQUENCE [LARGE SCALE GENOMIC DNA]</scope>
    <source>
        <strain evidence="1 2">F0399</strain>
    </source>
</reference>
<dbReference type="Pfam" id="PF05135">
    <property type="entry name" value="Phage_connect_1"/>
    <property type="match status" value="1"/>
</dbReference>
<organism evidence="1 2">
    <name type="scientific">Selenomonas artemidis F0399</name>
    <dbReference type="NCBI Taxonomy" id="749551"/>
    <lineage>
        <taxon>Bacteria</taxon>
        <taxon>Bacillati</taxon>
        <taxon>Bacillota</taxon>
        <taxon>Negativicutes</taxon>
        <taxon>Selenomonadales</taxon>
        <taxon>Selenomonadaceae</taxon>
        <taxon>Selenomonas</taxon>
    </lineage>
</organism>